<organism evidence="2 3">
    <name type="scientific">Purpureocillium lilacinum</name>
    <name type="common">Paecilomyces lilacinus</name>
    <dbReference type="NCBI Taxonomy" id="33203"/>
    <lineage>
        <taxon>Eukaryota</taxon>
        <taxon>Fungi</taxon>
        <taxon>Dikarya</taxon>
        <taxon>Ascomycota</taxon>
        <taxon>Pezizomycotina</taxon>
        <taxon>Sordariomycetes</taxon>
        <taxon>Hypocreomycetidae</taxon>
        <taxon>Hypocreales</taxon>
        <taxon>Ophiocordycipitaceae</taxon>
        <taxon>Purpureocillium</taxon>
    </lineage>
</organism>
<dbReference type="AlphaFoldDB" id="A0A179GPA4"/>
<evidence type="ECO:0000256" key="1">
    <source>
        <dbReference type="SAM" id="MobiDB-lite"/>
    </source>
</evidence>
<reference evidence="2 3" key="1">
    <citation type="submission" date="2016-02" db="EMBL/GenBank/DDBJ databases">
        <title>Biosynthesis of antibiotic leucinostatins and their inhibition on Phytophthora in bio-control Purpureocillium lilacinum.</title>
        <authorList>
            <person name="Wang G."/>
            <person name="Liu Z."/>
            <person name="Lin R."/>
            <person name="Li E."/>
            <person name="Mao Z."/>
            <person name="Ling J."/>
            <person name="Yin W."/>
            <person name="Xie B."/>
        </authorList>
    </citation>
    <scope>NUCLEOTIDE SEQUENCE [LARGE SCALE GENOMIC DNA]</scope>
    <source>
        <strain evidence="2">PLFJ-1</strain>
    </source>
</reference>
<evidence type="ECO:0000313" key="3">
    <source>
        <dbReference type="Proteomes" id="UP000078340"/>
    </source>
</evidence>
<proteinExistence type="predicted"/>
<gene>
    <name evidence="2" type="ORF">VFPFJ_09804</name>
</gene>
<protein>
    <submittedName>
        <fullName evidence="2">Uncharacterized protein</fullName>
    </submittedName>
</protein>
<accession>A0A179GPA4</accession>
<feature type="region of interest" description="Disordered" evidence="1">
    <location>
        <begin position="243"/>
        <end position="289"/>
    </location>
</feature>
<dbReference type="EMBL" id="LSBI01000010">
    <property type="protein sequence ID" value="OAQ79318.1"/>
    <property type="molecule type" value="Genomic_DNA"/>
</dbReference>
<sequence length="433" mass="46032">MRRCAREFLSSSALQQATKTGRGALAMPWLRNRARCGVSRGSIRTRAPPQTPPTCFVSVSPPVAVLSCPAVHCAHRLRPASPLFVFVASSQTFALVSLIAMNCDGQTIPARAFAPRAALRLSGRRMRQSRHPWVRWPSRGPPLPVGEAMHGMASVASCSAARPPASPRAETGLSSTCLVLPCLSPAARTTSLLFLHSVPDMLGLTISAEAAIRPDPGTVVSTRPPVATFSLVPHSAMPCAAQPRHQRGATADGRNAAPTQPTACPSLHCSRSHRSPLLPTAASTGTHTRRGWRIAAQESDPSCGPPEAQSLACIASRRWCRSRSPRPIRKPRVLMGPVPPLHRRLICVVQSLSATVLRRQPSSAARNTPRPWSVDLGPSGPALGSEEMIGSATEVPTIRSGQSCNLGHCSSQLLCPAENAHGDPTCDRLLPID</sequence>
<comment type="caution">
    <text evidence="2">The sequence shown here is derived from an EMBL/GenBank/DDBJ whole genome shotgun (WGS) entry which is preliminary data.</text>
</comment>
<evidence type="ECO:0000313" key="2">
    <source>
        <dbReference type="EMBL" id="OAQ79318.1"/>
    </source>
</evidence>
<name>A0A179GPA4_PURLI</name>
<dbReference type="Proteomes" id="UP000078340">
    <property type="component" value="Unassembled WGS sequence"/>
</dbReference>